<dbReference type="InterPro" id="IPR009044">
    <property type="entry name" value="ssDNA-bd_transcriptional_reg"/>
</dbReference>
<accession>A0A9P6E2G7</accession>
<evidence type="ECO:0000256" key="5">
    <source>
        <dbReference type="ARBA" id="ARBA00023163"/>
    </source>
</evidence>
<dbReference type="InterPro" id="IPR045125">
    <property type="entry name" value="Sub1/Tcp4-like"/>
</dbReference>
<reference evidence="9" key="1">
    <citation type="journal article" date="2020" name="Nat. Commun.">
        <title>Large-scale genome sequencing of mycorrhizal fungi provides insights into the early evolution of symbiotic traits.</title>
        <authorList>
            <person name="Miyauchi S."/>
            <person name="Kiss E."/>
            <person name="Kuo A."/>
            <person name="Drula E."/>
            <person name="Kohler A."/>
            <person name="Sanchez-Garcia M."/>
            <person name="Morin E."/>
            <person name="Andreopoulos B."/>
            <person name="Barry K.W."/>
            <person name="Bonito G."/>
            <person name="Buee M."/>
            <person name="Carver A."/>
            <person name="Chen C."/>
            <person name="Cichocki N."/>
            <person name="Clum A."/>
            <person name="Culley D."/>
            <person name="Crous P.W."/>
            <person name="Fauchery L."/>
            <person name="Girlanda M."/>
            <person name="Hayes R.D."/>
            <person name="Keri Z."/>
            <person name="LaButti K."/>
            <person name="Lipzen A."/>
            <person name="Lombard V."/>
            <person name="Magnuson J."/>
            <person name="Maillard F."/>
            <person name="Murat C."/>
            <person name="Nolan M."/>
            <person name="Ohm R.A."/>
            <person name="Pangilinan J."/>
            <person name="Pereira M.F."/>
            <person name="Perotto S."/>
            <person name="Peter M."/>
            <person name="Pfister S."/>
            <person name="Riley R."/>
            <person name="Sitrit Y."/>
            <person name="Stielow J.B."/>
            <person name="Szollosi G."/>
            <person name="Zifcakova L."/>
            <person name="Stursova M."/>
            <person name="Spatafora J.W."/>
            <person name="Tedersoo L."/>
            <person name="Vaario L.M."/>
            <person name="Yamada A."/>
            <person name="Yan M."/>
            <person name="Wang P."/>
            <person name="Xu J."/>
            <person name="Bruns T."/>
            <person name="Baldrian P."/>
            <person name="Vilgalys R."/>
            <person name="Dunand C."/>
            <person name="Henrissat B."/>
            <person name="Grigoriev I.V."/>
            <person name="Hibbett D."/>
            <person name="Nagy L.G."/>
            <person name="Martin F.M."/>
        </authorList>
    </citation>
    <scope>NUCLEOTIDE SEQUENCE</scope>
    <source>
        <strain evidence="9">UP504</strain>
    </source>
</reference>
<dbReference type="GO" id="GO:0060261">
    <property type="term" value="P:positive regulation of transcription initiation by RNA polymerase II"/>
    <property type="evidence" value="ECO:0007669"/>
    <property type="project" value="InterPro"/>
</dbReference>
<keyword evidence="3" id="KW-0805">Transcription regulation</keyword>
<dbReference type="EMBL" id="MU128909">
    <property type="protein sequence ID" value="KAF9521018.1"/>
    <property type="molecule type" value="Genomic_DNA"/>
</dbReference>
<evidence type="ECO:0000313" key="10">
    <source>
        <dbReference type="Proteomes" id="UP000886523"/>
    </source>
</evidence>
<dbReference type="GO" id="GO:0003713">
    <property type="term" value="F:transcription coactivator activity"/>
    <property type="evidence" value="ECO:0007669"/>
    <property type="project" value="InterPro"/>
</dbReference>
<evidence type="ECO:0000256" key="6">
    <source>
        <dbReference type="ARBA" id="ARBA00023242"/>
    </source>
</evidence>
<evidence type="ECO:0000256" key="2">
    <source>
        <dbReference type="ARBA" id="ARBA00009001"/>
    </source>
</evidence>
<feature type="compositionally biased region" description="Basic and acidic residues" evidence="7">
    <location>
        <begin position="34"/>
        <end position="49"/>
    </location>
</feature>
<name>A0A9P6E2G7_9AGAM</name>
<evidence type="ECO:0000256" key="1">
    <source>
        <dbReference type="ARBA" id="ARBA00004123"/>
    </source>
</evidence>
<dbReference type="GO" id="GO:0003677">
    <property type="term" value="F:DNA binding"/>
    <property type="evidence" value="ECO:0007669"/>
    <property type="project" value="UniProtKB-KW"/>
</dbReference>
<keyword evidence="5" id="KW-0804">Transcription</keyword>
<sequence length="153" mass="17110">MAKRKAEDVDNNSESEAVASSDEEVQEKKKKVKKTTEKKPKELKEPKKESKAKKQRQKPEPTADEDEEASGGGAEGQVLEGEGGEKYISLGNLRRAAITGFKGKVYVNIREYYEDKKDGQEKPGKKGIMLSLEQWEVLKRNAAKLDTLIAQTK</sequence>
<evidence type="ECO:0000313" key="9">
    <source>
        <dbReference type="EMBL" id="KAF9521018.1"/>
    </source>
</evidence>
<comment type="similarity">
    <text evidence="2">Belongs to the transcriptional coactivator PC4 family.</text>
</comment>
<dbReference type="SUPFAM" id="SSF54447">
    <property type="entry name" value="ssDNA-binding transcriptional regulator domain"/>
    <property type="match status" value="1"/>
</dbReference>
<comment type="caution">
    <text evidence="9">The sequence shown here is derived from an EMBL/GenBank/DDBJ whole genome shotgun (WGS) entry which is preliminary data.</text>
</comment>
<evidence type="ECO:0000256" key="4">
    <source>
        <dbReference type="ARBA" id="ARBA00023125"/>
    </source>
</evidence>
<dbReference type="Proteomes" id="UP000886523">
    <property type="component" value="Unassembled WGS sequence"/>
</dbReference>
<protein>
    <recommendedName>
        <fullName evidence="8">Transcriptional coactivator p15 (PC4) C-terminal domain-containing protein</fullName>
    </recommendedName>
</protein>
<proteinExistence type="inferred from homology"/>
<dbReference type="Pfam" id="PF02229">
    <property type="entry name" value="PC4"/>
    <property type="match status" value="1"/>
</dbReference>
<feature type="domain" description="Transcriptional coactivator p15 (PC4) C-terminal" evidence="8">
    <location>
        <begin position="89"/>
        <end position="140"/>
    </location>
</feature>
<dbReference type="OrthoDB" id="2505440at2759"/>
<evidence type="ECO:0000256" key="3">
    <source>
        <dbReference type="ARBA" id="ARBA00023015"/>
    </source>
</evidence>
<dbReference type="AlphaFoldDB" id="A0A9P6E2G7"/>
<organism evidence="9 10">
    <name type="scientific">Hydnum rufescens UP504</name>
    <dbReference type="NCBI Taxonomy" id="1448309"/>
    <lineage>
        <taxon>Eukaryota</taxon>
        <taxon>Fungi</taxon>
        <taxon>Dikarya</taxon>
        <taxon>Basidiomycota</taxon>
        <taxon>Agaricomycotina</taxon>
        <taxon>Agaricomycetes</taxon>
        <taxon>Cantharellales</taxon>
        <taxon>Hydnaceae</taxon>
        <taxon>Hydnum</taxon>
    </lineage>
</organism>
<keyword evidence="4" id="KW-0238">DNA-binding</keyword>
<keyword evidence="10" id="KW-1185">Reference proteome</keyword>
<dbReference type="InterPro" id="IPR003173">
    <property type="entry name" value="PC4_C"/>
</dbReference>
<dbReference type="PANTHER" id="PTHR13215">
    <property type="entry name" value="RNA POLYMERASE II TRANSCRIPTIONAL COACTIVATOR"/>
    <property type="match status" value="1"/>
</dbReference>
<gene>
    <name evidence="9" type="ORF">BS47DRAFT_1378456</name>
</gene>
<evidence type="ECO:0000256" key="7">
    <source>
        <dbReference type="SAM" id="MobiDB-lite"/>
    </source>
</evidence>
<dbReference type="GO" id="GO:0005634">
    <property type="term" value="C:nucleus"/>
    <property type="evidence" value="ECO:0007669"/>
    <property type="project" value="UniProtKB-SubCell"/>
</dbReference>
<feature type="region of interest" description="Disordered" evidence="7">
    <location>
        <begin position="1"/>
        <end position="82"/>
    </location>
</feature>
<evidence type="ECO:0000259" key="8">
    <source>
        <dbReference type="Pfam" id="PF02229"/>
    </source>
</evidence>
<comment type="subcellular location">
    <subcellularLocation>
        <location evidence="1">Nucleus</location>
    </subcellularLocation>
</comment>
<dbReference type="Gene3D" id="2.30.31.10">
    <property type="entry name" value="Transcriptional Coactivator Pc4, Chain A"/>
    <property type="match status" value="1"/>
</dbReference>
<keyword evidence="6" id="KW-0539">Nucleus</keyword>